<dbReference type="InterPro" id="IPR036388">
    <property type="entry name" value="WH-like_DNA-bd_sf"/>
</dbReference>
<dbReference type="GO" id="GO:0016987">
    <property type="term" value="F:sigma factor activity"/>
    <property type="evidence" value="ECO:0007669"/>
    <property type="project" value="UniProtKB-KW"/>
</dbReference>
<dbReference type="InterPro" id="IPR013325">
    <property type="entry name" value="RNA_pol_sigma_r2"/>
</dbReference>
<organism evidence="8 9">
    <name type="scientific">Virgisporangium aurantiacum</name>
    <dbReference type="NCBI Taxonomy" id="175570"/>
    <lineage>
        <taxon>Bacteria</taxon>
        <taxon>Bacillati</taxon>
        <taxon>Actinomycetota</taxon>
        <taxon>Actinomycetes</taxon>
        <taxon>Micromonosporales</taxon>
        <taxon>Micromonosporaceae</taxon>
        <taxon>Virgisporangium</taxon>
    </lineage>
</organism>
<dbReference type="SUPFAM" id="SSF88659">
    <property type="entry name" value="Sigma3 and sigma4 domains of RNA polymerase sigma factors"/>
    <property type="match status" value="1"/>
</dbReference>
<keyword evidence="5" id="KW-0804">Transcription</keyword>
<dbReference type="SUPFAM" id="SSF88946">
    <property type="entry name" value="Sigma2 domain of RNA polymerase sigma factors"/>
    <property type="match status" value="1"/>
</dbReference>
<dbReference type="AlphaFoldDB" id="A0A8J3Z7C8"/>
<evidence type="ECO:0000256" key="3">
    <source>
        <dbReference type="ARBA" id="ARBA00023082"/>
    </source>
</evidence>
<dbReference type="GO" id="GO:0003677">
    <property type="term" value="F:DNA binding"/>
    <property type="evidence" value="ECO:0007669"/>
    <property type="project" value="UniProtKB-KW"/>
</dbReference>
<evidence type="ECO:0000256" key="4">
    <source>
        <dbReference type="ARBA" id="ARBA00023125"/>
    </source>
</evidence>
<protein>
    <submittedName>
        <fullName evidence="8">RNA polymerase sigma factor SigC</fullName>
    </submittedName>
</protein>
<dbReference type="CDD" id="cd06171">
    <property type="entry name" value="Sigma70_r4"/>
    <property type="match status" value="1"/>
</dbReference>
<dbReference type="GO" id="GO:0006352">
    <property type="term" value="P:DNA-templated transcription initiation"/>
    <property type="evidence" value="ECO:0007669"/>
    <property type="project" value="InterPro"/>
</dbReference>
<dbReference type="PANTHER" id="PTHR43133">
    <property type="entry name" value="RNA POLYMERASE ECF-TYPE SIGMA FACTO"/>
    <property type="match status" value="1"/>
</dbReference>
<feature type="domain" description="RNA polymerase sigma factor 70 region 4 type 2" evidence="7">
    <location>
        <begin position="106"/>
        <end position="158"/>
    </location>
</feature>
<keyword evidence="9" id="KW-1185">Reference proteome</keyword>
<dbReference type="Pfam" id="PF04542">
    <property type="entry name" value="Sigma70_r2"/>
    <property type="match status" value="1"/>
</dbReference>
<dbReference type="Gene3D" id="1.10.1740.10">
    <property type="match status" value="1"/>
</dbReference>
<dbReference type="InterPro" id="IPR007627">
    <property type="entry name" value="RNA_pol_sigma70_r2"/>
</dbReference>
<dbReference type="RefSeq" id="WP_203994242.1">
    <property type="nucleotide sequence ID" value="NZ_BOPG01000024.1"/>
</dbReference>
<dbReference type="Proteomes" id="UP000612585">
    <property type="component" value="Unassembled WGS sequence"/>
</dbReference>
<evidence type="ECO:0000256" key="1">
    <source>
        <dbReference type="ARBA" id="ARBA00010641"/>
    </source>
</evidence>
<keyword evidence="3" id="KW-0731">Sigma factor</keyword>
<evidence type="ECO:0000313" key="8">
    <source>
        <dbReference type="EMBL" id="GIJ56243.1"/>
    </source>
</evidence>
<dbReference type="InterPro" id="IPR013324">
    <property type="entry name" value="RNA_pol_sigma_r3/r4-like"/>
</dbReference>
<dbReference type="InterPro" id="IPR014284">
    <property type="entry name" value="RNA_pol_sigma-70_dom"/>
</dbReference>
<dbReference type="InterPro" id="IPR013249">
    <property type="entry name" value="RNA_pol_sigma70_r4_t2"/>
</dbReference>
<evidence type="ECO:0000259" key="7">
    <source>
        <dbReference type="Pfam" id="PF08281"/>
    </source>
</evidence>
<dbReference type="PANTHER" id="PTHR43133:SF8">
    <property type="entry name" value="RNA POLYMERASE SIGMA FACTOR HI_1459-RELATED"/>
    <property type="match status" value="1"/>
</dbReference>
<evidence type="ECO:0000256" key="5">
    <source>
        <dbReference type="ARBA" id="ARBA00023163"/>
    </source>
</evidence>
<accession>A0A8J3Z7C8</accession>
<dbReference type="NCBIfam" id="TIGR02937">
    <property type="entry name" value="sigma70-ECF"/>
    <property type="match status" value="1"/>
</dbReference>
<dbReference type="Pfam" id="PF08281">
    <property type="entry name" value="Sigma70_r4_2"/>
    <property type="match status" value="1"/>
</dbReference>
<reference evidence="8" key="1">
    <citation type="submission" date="2021-01" db="EMBL/GenBank/DDBJ databases">
        <title>Whole genome shotgun sequence of Virgisporangium aurantiacum NBRC 16421.</title>
        <authorList>
            <person name="Komaki H."/>
            <person name="Tamura T."/>
        </authorList>
    </citation>
    <scope>NUCLEOTIDE SEQUENCE</scope>
    <source>
        <strain evidence="8">NBRC 16421</strain>
    </source>
</reference>
<gene>
    <name evidence="8" type="primary">rpoE_14</name>
    <name evidence="8" type="ORF">Vau01_037590</name>
</gene>
<dbReference type="InterPro" id="IPR039425">
    <property type="entry name" value="RNA_pol_sigma-70-like"/>
</dbReference>
<sequence length="166" mass="18420">MSIVTERAPAHEQAFADWVRPHLPAMARLAARLGPPADRDDIVQEALARAWLKRDRYDGRRGTPSAWLLAITADQARKAGGRHWSRRWFAGPAGPTAVAARADDRLDLERALRRLTVRQRLAVDCHYFVGLSIAETAAVMRCSDGTVKSTLADARAKLRTLLEVSE</sequence>
<dbReference type="Gene3D" id="1.10.10.10">
    <property type="entry name" value="Winged helix-like DNA-binding domain superfamily/Winged helix DNA-binding domain"/>
    <property type="match status" value="1"/>
</dbReference>
<evidence type="ECO:0000259" key="6">
    <source>
        <dbReference type="Pfam" id="PF04542"/>
    </source>
</evidence>
<dbReference type="EMBL" id="BOPG01000024">
    <property type="protein sequence ID" value="GIJ56243.1"/>
    <property type="molecule type" value="Genomic_DNA"/>
</dbReference>
<evidence type="ECO:0000313" key="9">
    <source>
        <dbReference type="Proteomes" id="UP000612585"/>
    </source>
</evidence>
<evidence type="ECO:0000256" key="2">
    <source>
        <dbReference type="ARBA" id="ARBA00023015"/>
    </source>
</evidence>
<keyword evidence="4" id="KW-0238">DNA-binding</keyword>
<proteinExistence type="inferred from homology"/>
<comment type="similarity">
    <text evidence="1">Belongs to the sigma-70 factor family. ECF subfamily.</text>
</comment>
<comment type="caution">
    <text evidence="8">The sequence shown here is derived from an EMBL/GenBank/DDBJ whole genome shotgun (WGS) entry which is preliminary data.</text>
</comment>
<feature type="domain" description="RNA polymerase sigma-70 region 2" evidence="6">
    <location>
        <begin position="19"/>
        <end position="78"/>
    </location>
</feature>
<name>A0A8J3Z7C8_9ACTN</name>
<keyword evidence="2" id="KW-0805">Transcription regulation</keyword>